<organism evidence="1 2">
    <name type="scientific">Coniosporium uncinatum</name>
    <dbReference type="NCBI Taxonomy" id="93489"/>
    <lineage>
        <taxon>Eukaryota</taxon>
        <taxon>Fungi</taxon>
        <taxon>Dikarya</taxon>
        <taxon>Ascomycota</taxon>
        <taxon>Pezizomycotina</taxon>
        <taxon>Dothideomycetes</taxon>
        <taxon>Dothideomycetes incertae sedis</taxon>
        <taxon>Coniosporium</taxon>
    </lineage>
</organism>
<dbReference type="Proteomes" id="UP001186974">
    <property type="component" value="Unassembled WGS sequence"/>
</dbReference>
<evidence type="ECO:0000313" key="2">
    <source>
        <dbReference type="Proteomes" id="UP001186974"/>
    </source>
</evidence>
<name>A0ACC3DEC7_9PEZI</name>
<gene>
    <name evidence="1" type="ORF">LTS18_002222</name>
</gene>
<evidence type="ECO:0000313" key="1">
    <source>
        <dbReference type="EMBL" id="KAK3065934.1"/>
    </source>
</evidence>
<accession>A0ACC3DEC7</accession>
<sequence length="135" mass="15263">MFCHVINTLNTEDLQRIDYFVSSLQATAQTSESAEKLYRLCQVFHQVAKLYVEAKQQAHVRQQSQLGTDFQDVGSAMWDQFDPYLTALGFAPTDISTNAGNSVPQINMPDVGDWYSGNHYVMNMLDTDLSFLQSL</sequence>
<keyword evidence="2" id="KW-1185">Reference proteome</keyword>
<dbReference type="EMBL" id="JAWDJW010006113">
    <property type="protein sequence ID" value="KAK3065934.1"/>
    <property type="molecule type" value="Genomic_DNA"/>
</dbReference>
<protein>
    <submittedName>
        <fullName evidence="1">Uncharacterized protein</fullName>
    </submittedName>
</protein>
<reference evidence="1" key="1">
    <citation type="submission" date="2024-09" db="EMBL/GenBank/DDBJ databases">
        <title>Black Yeasts Isolated from many extreme environments.</title>
        <authorList>
            <person name="Coleine C."/>
            <person name="Stajich J.E."/>
            <person name="Selbmann L."/>
        </authorList>
    </citation>
    <scope>NUCLEOTIDE SEQUENCE</scope>
    <source>
        <strain evidence="1">CCFEE 5737</strain>
    </source>
</reference>
<proteinExistence type="predicted"/>
<comment type="caution">
    <text evidence="1">The sequence shown here is derived from an EMBL/GenBank/DDBJ whole genome shotgun (WGS) entry which is preliminary data.</text>
</comment>